<name>B9RKV3_RICCO</name>
<evidence type="ECO:0000313" key="2">
    <source>
        <dbReference type="Proteomes" id="UP000008311"/>
    </source>
</evidence>
<keyword evidence="2" id="KW-1185">Reference proteome</keyword>
<dbReference type="Proteomes" id="UP000008311">
    <property type="component" value="Unassembled WGS sequence"/>
</dbReference>
<dbReference type="InParanoid" id="B9RKV3"/>
<organism evidence="1 2">
    <name type="scientific">Ricinus communis</name>
    <name type="common">Castor bean</name>
    <dbReference type="NCBI Taxonomy" id="3988"/>
    <lineage>
        <taxon>Eukaryota</taxon>
        <taxon>Viridiplantae</taxon>
        <taxon>Streptophyta</taxon>
        <taxon>Embryophyta</taxon>
        <taxon>Tracheophyta</taxon>
        <taxon>Spermatophyta</taxon>
        <taxon>Magnoliopsida</taxon>
        <taxon>eudicotyledons</taxon>
        <taxon>Gunneridae</taxon>
        <taxon>Pentapetalae</taxon>
        <taxon>rosids</taxon>
        <taxon>fabids</taxon>
        <taxon>Malpighiales</taxon>
        <taxon>Euphorbiaceae</taxon>
        <taxon>Acalyphoideae</taxon>
        <taxon>Acalypheae</taxon>
        <taxon>Ricinus</taxon>
    </lineage>
</organism>
<dbReference type="AlphaFoldDB" id="B9RKV3"/>
<protein>
    <submittedName>
        <fullName evidence="1">Uncharacterized protein</fullName>
    </submittedName>
</protein>
<sequence>MVYRQKESVGKYSGKNWQQLHRWNKDGSPVTITDSFPNLSEHNSLPLLPPILPSLPHSFLPSCPPLPPLYCCPTVAAATCCLATLLCRHHPPPLMEK</sequence>
<evidence type="ECO:0000313" key="1">
    <source>
        <dbReference type="EMBL" id="EEF47968.1"/>
    </source>
</evidence>
<accession>B9RKV3</accession>
<dbReference type="EMBL" id="EQ973785">
    <property type="protein sequence ID" value="EEF47968.1"/>
    <property type="molecule type" value="Genomic_DNA"/>
</dbReference>
<proteinExistence type="predicted"/>
<gene>
    <name evidence="1" type="ORF">RCOM_1560510</name>
</gene>
<reference evidence="2" key="1">
    <citation type="journal article" date="2010" name="Nat. Biotechnol.">
        <title>Draft genome sequence of the oilseed species Ricinus communis.</title>
        <authorList>
            <person name="Chan A.P."/>
            <person name="Crabtree J."/>
            <person name="Zhao Q."/>
            <person name="Lorenzi H."/>
            <person name="Orvis J."/>
            <person name="Puiu D."/>
            <person name="Melake-Berhan A."/>
            <person name="Jones K.M."/>
            <person name="Redman J."/>
            <person name="Chen G."/>
            <person name="Cahoon E.B."/>
            <person name="Gedil M."/>
            <person name="Stanke M."/>
            <person name="Haas B.J."/>
            <person name="Wortman J.R."/>
            <person name="Fraser-Liggett C.M."/>
            <person name="Ravel J."/>
            <person name="Rabinowicz P.D."/>
        </authorList>
    </citation>
    <scope>NUCLEOTIDE SEQUENCE [LARGE SCALE GENOMIC DNA]</scope>
    <source>
        <strain evidence="2">cv. Hale</strain>
    </source>
</reference>